<proteinExistence type="predicted"/>
<name>A0A0F9T8W7_9ZZZZ</name>
<dbReference type="EMBL" id="LAZR01000306">
    <property type="protein sequence ID" value="KKN75649.1"/>
    <property type="molecule type" value="Genomic_DNA"/>
</dbReference>
<dbReference type="AlphaFoldDB" id="A0A0F9T8W7"/>
<organism evidence="1">
    <name type="scientific">marine sediment metagenome</name>
    <dbReference type="NCBI Taxonomy" id="412755"/>
    <lineage>
        <taxon>unclassified sequences</taxon>
        <taxon>metagenomes</taxon>
        <taxon>ecological metagenomes</taxon>
    </lineage>
</organism>
<accession>A0A0F9T8W7</accession>
<comment type="caution">
    <text evidence="1">The sequence shown here is derived from an EMBL/GenBank/DDBJ whole genome shotgun (WGS) entry which is preliminary data.</text>
</comment>
<sequence length="116" mass="12996">MDSDSAMAHTSMAGVHDAIYGSQIAYQAAFDDAKGNGLHVAPITWKKEMTVRVKQFTVSKSGNLMKKPNFCASSDARFSIFVPREMIGKIWVQYFGEWRRLLAASLPGGTFSWWEE</sequence>
<evidence type="ECO:0000313" key="1">
    <source>
        <dbReference type="EMBL" id="KKN75649.1"/>
    </source>
</evidence>
<gene>
    <name evidence="1" type="ORF">LCGC14_0378870</name>
</gene>
<protein>
    <submittedName>
        <fullName evidence="1">Uncharacterized protein</fullName>
    </submittedName>
</protein>
<reference evidence="1" key="1">
    <citation type="journal article" date="2015" name="Nature">
        <title>Complex archaea that bridge the gap between prokaryotes and eukaryotes.</title>
        <authorList>
            <person name="Spang A."/>
            <person name="Saw J.H."/>
            <person name="Jorgensen S.L."/>
            <person name="Zaremba-Niedzwiedzka K."/>
            <person name="Martijn J."/>
            <person name="Lind A.E."/>
            <person name="van Eijk R."/>
            <person name="Schleper C."/>
            <person name="Guy L."/>
            <person name="Ettema T.J."/>
        </authorList>
    </citation>
    <scope>NUCLEOTIDE SEQUENCE</scope>
</reference>